<proteinExistence type="inferred from homology"/>
<evidence type="ECO:0000313" key="19">
    <source>
        <dbReference type="Proteomes" id="UP001243762"/>
    </source>
</evidence>
<gene>
    <name evidence="16 18" type="primary">E6</name>
</gene>
<dbReference type="InterPro" id="IPR038575">
    <property type="entry name" value="E6_sf"/>
</dbReference>
<dbReference type="GO" id="GO:0052170">
    <property type="term" value="P:symbiont-mediated suppression of host innate immune response"/>
    <property type="evidence" value="ECO:0007669"/>
    <property type="project" value="UniProtKB-KW"/>
</dbReference>
<feature type="zinc finger region" evidence="16">
    <location>
        <begin position="26"/>
        <end position="62"/>
    </location>
</feature>
<evidence type="ECO:0000256" key="10">
    <source>
        <dbReference type="ARBA" id="ARBA00023125"/>
    </source>
</evidence>
<evidence type="ECO:0000256" key="14">
    <source>
        <dbReference type="ARBA" id="ARBA00023280"/>
    </source>
</evidence>
<evidence type="ECO:0000256" key="17">
    <source>
        <dbReference type="RuleBase" id="RU363123"/>
    </source>
</evidence>
<name>A0AAE6D0N9_9PAPI</name>
<evidence type="ECO:0000256" key="7">
    <source>
        <dbReference type="ARBA" id="ARBA00022771"/>
    </source>
</evidence>
<evidence type="ECO:0000256" key="8">
    <source>
        <dbReference type="ARBA" id="ARBA00022833"/>
    </source>
</evidence>
<keyword evidence="5 16" id="KW-1090">Inhibition of host innate immune response by virus</keyword>
<keyword evidence="8 16" id="KW-0862">Zinc</keyword>
<keyword evidence="7 16" id="KW-0863">Zinc-finger</keyword>
<keyword evidence="14 16" id="KW-0899">Viral immunoevasion</keyword>
<evidence type="ECO:0000256" key="5">
    <source>
        <dbReference type="ARBA" id="ARBA00022632"/>
    </source>
</evidence>
<evidence type="ECO:0000256" key="6">
    <source>
        <dbReference type="ARBA" id="ARBA00022723"/>
    </source>
</evidence>
<sequence length="148" mass="16326">MTAIPLTLWELAEQIGSTVSRLPLKCVFCKKSMNGLDKYNFGGASFNPVLKEGAVYGCCLTCAREAARQDLRKNCTGLGTRTVVEAVTGLSLGEIGVRCVCCMRHLSQLEKVEVSCRGELYYRVRDKWRARCRQCAIASNNEGPNTNP</sequence>
<dbReference type="InterPro" id="IPR001334">
    <property type="entry name" value="E6"/>
</dbReference>
<keyword evidence="15 16" id="KW-1119">Modulation of host cell apoptosis by virus</keyword>
<dbReference type="EMBL" id="MK443497">
    <property type="protein sequence ID" value="QBR53196.1"/>
    <property type="molecule type" value="Genomic_DNA"/>
</dbReference>
<dbReference type="GO" id="GO:0008270">
    <property type="term" value="F:zinc ion binding"/>
    <property type="evidence" value="ECO:0007669"/>
    <property type="project" value="UniProtKB-KW"/>
</dbReference>
<evidence type="ECO:0000256" key="1">
    <source>
        <dbReference type="ARBA" id="ARBA00006346"/>
    </source>
</evidence>
<dbReference type="Pfam" id="PF00518">
    <property type="entry name" value="E6"/>
    <property type="match status" value="1"/>
</dbReference>
<evidence type="ECO:0000256" key="4">
    <source>
        <dbReference type="ARBA" id="ARBA00022581"/>
    </source>
</evidence>
<keyword evidence="12 16" id="KW-0804">Transcription</keyword>
<dbReference type="GO" id="GO:0039502">
    <property type="term" value="P:symbiont-mediated suppression of host type I interferon-mediated signaling pathway"/>
    <property type="evidence" value="ECO:0007669"/>
    <property type="project" value="UniProtKB-UniRule"/>
</dbReference>
<evidence type="ECO:0000256" key="2">
    <source>
        <dbReference type="ARBA" id="ARBA00022518"/>
    </source>
</evidence>
<keyword evidence="9 16" id="KW-0805">Transcription regulation</keyword>
<dbReference type="GO" id="GO:0039648">
    <property type="term" value="P:symbiont-mediated perturbation of host ubiquitin-like protein modification"/>
    <property type="evidence" value="ECO:0007669"/>
    <property type="project" value="UniProtKB-UniRule"/>
</dbReference>
<comment type="caution">
    <text evidence="16">Lacks conserved residue(s) required for the propagation of feature annotation.</text>
</comment>
<reference evidence="18" key="1">
    <citation type="journal article" date="2019" name="Virol. J.">
        <title>Detection and genome characterization of two novel papillomaviruses and a novel polyomavirus in tree shrew (Tupaia belangeri chinensis) in China.</title>
        <authorList>
            <person name="Liu P."/>
            <person name="Qiu Y."/>
            <person name="Xing C."/>
            <person name="Zhou J.H."/>
            <person name="Yang W.H."/>
            <person name="Wang Q."/>
            <person name="Li J.Y."/>
            <person name="Han X."/>
            <person name="Zhang Y.Z."/>
            <person name="Ge X.Y."/>
        </authorList>
    </citation>
    <scope>NUCLEOTIDE SEQUENCE</scope>
</reference>
<dbReference type="GO" id="GO:0006351">
    <property type="term" value="P:DNA-templated transcription"/>
    <property type="evidence" value="ECO:0007669"/>
    <property type="project" value="UniProtKB-UniRule"/>
</dbReference>
<dbReference type="GO" id="GO:0006355">
    <property type="term" value="P:regulation of DNA-templated transcription"/>
    <property type="evidence" value="ECO:0007669"/>
    <property type="project" value="UniProtKB-UniRule"/>
</dbReference>
<evidence type="ECO:0000256" key="3">
    <source>
        <dbReference type="ARBA" id="ARBA00022562"/>
    </source>
</evidence>
<keyword evidence="10 16" id="KW-0238">DNA-binding</keyword>
<dbReference type="GO" id="GO:0030430">
    <property type="term" value="C:host cell cytoplasm"/>
    <property type="evidence" value="ECO:0007669"/>
    <property type="project" value="UniProtKB-SubCell"/>
</dbReference>
<keyword evidence="2 16" id="KW-0244">Early protein</keyword>
<dbReference type="GO" id="GO:0042025">
    <property type="term" value="C:host cell nucleus"/>
    <property type="evidence" value="ECO:0007669"/>
    <property type="project" value="UniProtKB-SubCell"/>
</dbReference>
<keyword evidence="13 16" id="KW-1035">Host cytoplasm</keyword>
<dbReference type="GO" id="GO:0052150">
    <property type="term" value="P:symbiont-mediated perturbation of host apoptosis"/>
    <property type="evidence" value="ECO:0007669"/>
    <property type="project" value="UniProtKB-KW"/>
</dbReference>
<evidence type="ECO:0000256" key="11">
    <source>
        <dbReference type="ARBA" id="ARBA00023159"/>
    </source>
</evidence>
<evidence type="ECO:0000256" key="12">
    <source>
        <dbReference type="ARBA" id="ARBA00023163"/>
    </source>
</evidence>
<comment type="similarity">
    <text evidence="1 16 17">Belongs to the papillomaviridae E6 protein family.</text>
</comment>
<evidence type="ECO:0000256" key="16">
    <source>
        <dbReference type="HAMAP-Rule" id="MF_04006"/>
    </source>
</evidence>
<dbReference type="Gene3D" id="3.30.240.40">
    <property type="entry name" value="E6 early regulatory protein"/>
    <property type="match status" value="2"/>
</dbReference>
<comment type="subunit">
    <text evidence="16">Forms homodimers. Interacts with ubiquitin-protein ligase UBE3A/E6-AP; this interaction stimulates UBE3A ubiquitin activity. Interacts with host BAK1.</text>
</comment>
<reference evidence="18" key="2">
    <citation type="submission" date="2019-01" db="EMBL/GenBank/DDBJ databases">
        <authorList>
            <person name="Ping L."/>
            <person name="Ye Q."/>
            <person name="Cheng X."/>
            <person name="Ji-Hua Z."/>
            <person name="Wei-Hong Y."/>
            <person name="Qiong W."/>
            <person name="Jin-Yan L."/>
            <person name="Xi H."/>
            <person name="Yun-Zhi Z."/>
            <person name="Xing-Yi G."/>
        </authorList>
    </citation>
    <scope>NUCLEOTIDE SEQUENCE</scope>
</reference>
<comment type="function">
    <text evidence="16">Plays a major role in the induction and maintenance of cellular transformation. E6 associates with host UBE3A/E6-AP ubiquitin-protein ligase and modulates its activity. Protects host keratinocytes from apoptosis by mediating the degradation of host BAK1. May also inhibit host immune response.</text>
</comment>
<keyword evidence="11 16" id="KW-0010">Activator</keyword>
<keyword evidence="3 16" id="KW-1048">Host nucleus</keyword>
<evidence type="ECO:0000256" key="13">
    <source>
        <dbReference type="ARBA" id="ARBA00023200"/>
    </source>
</evidence>
<protein>
    <recommendedName>
        <fullName evidence="16 17">Protein E6</fullName>
    </recommendedName>
</protein>
<organism evidence="18 19">
    <name type="scientific">Tree shrew papillomavirus 2</name>
    <dbReference type="NCBI Taxonomy" id="2562516"/>
    <lineage>
        <taxon>Viruses</taxon>
        <taxon>Monodnaviria</taxon>
        <taxon>Shotokuvirae</taxon>
        <taxon>Cossaviricota</taxon>
        <taxon>Papovaviricetes</taxon>
        <taxon>Zurhausenvirales</taxon>
        <taxon>Papillomaviridae</taxon>
    </lineage>
</organism>
<evidence type="ECO:0000256" key="15">
    <source>
        <dbReference type="ARBA" id="ARBA00023323"/>
    </source>
</evidence>
<dbReference type="GO" id="GO:0003677">
    <property type="term" value="F:DNA binding"/>
    <property type="evidence" value="ECO:0007669"/>
    <property type="project" value="UniProtKB-UniRule"/>
</dbReference>
<feature type="zinc finger region" evidence="16">
    <location>
        <begin position="99"/>
        <end position="135"/>
    </location>
</feature>
<keyword evidence="6 16" id="KW-0479">Metal-binding</keyword>
<comment type="subcellular location">
    <subcellularLocation>
        <location evidence="16 17">Host cytoplasm</location>
    </subcellularLocation>
    <subcellularLocation>
        <location evidence="16 17">Host nucleus</location>
    </subcellularLocation>
</comment>
<dbReference type="Proteomes" id="UP001243762">
    <property type="component" value="Segment"/>
</dbReference>
<evidence type="ECO:0000256" key="9">
    <source>
        <dbReference type="ARBA" id="ARBA00023015"/>
    </source>
</evidence>
<dbReference type="SUPFAM" id="SSF161229">
    <property type="entry name" value="E6 C-terminal domain-like"/>
    <property type="match status" value="2"/>
</dbReference>
<dbReference type="HAMAP" id="MF_04006">
    <property type="entry name" value="HPV_E6"/>
    <property type="match status" value="1"/>
</dbReference>
<accession>A0AAE6D0N9</accession>
<evidence type="ECO:0000313" key="18">
    <source>
        <dbReference type="EMBL" id="QBR53196.1"/>
    </source>
</evidence>
<keyword evidence="4 16" id="KW-0945">Host-virus interaction</keyword>